<evidence type="ECO:0000313" key="1">
    <source>
        <dbReference type="EnsemblProtists" id="HpaP801378"/>
    </source>
</evidence>
<organism evidence="1 2">
    <name type="scientific">Hyaloperonospora arabidopsidis (strain Emoy2)</name>
    <name type="common">Downy mildew agent</name>
    <name type="synonym">Peronospora arabidopsidis</name>
    <dbReference type="NCBI Taxonomy" id="559515"/>
    <lineage>
        <taxon>Eukaryota</taxon>
        <taxon>Sar</taxon>
        <taxon>Stramenopiles</taxon>
        <taxon>Oomycota</taxon>
        <taxon>Peronosporomycetes</taxon>
        <taxon>Peronosporales</taxon>
        <taxon>Peronosporaceae</taxon>
        <taxon>Hyaloperonospora</taxon>
    </lineage>
</organism>
<dbReference type="InParanoid" id="M4B528"/>
<protein>
    <submittedName>
        <fullName evidence="1">Uncharacterized protein</fullName>
    </submittedName>
</protein>
<dbReference type="EMBL" id="JH598325">
    <property type="status" value="NOT_ANNOTATED_CDS"/>
    <property type="molecule type" value="Genomic_DNA"/>
</dbReference>
<dbReference type="AlphaFoldDB" id="M4B528"/>
<dbReference type="EnsemblProtists" id="HpaT801378">
    <property type="protein sequence ID" value="HpaP801378"/>
    <property type="gene ID" value="HpaG801378"/>
</dbReference>
<accession>M4B528</accession>
<dbReference type="VEuPathDB" id="FungiDB:HpaG801378"/>
<keyword evidence="2" id="KW-1185">Reference proteome</keyword>
<dbReference type="Proteomes" id="UP000011713">
    <property type="component" value="Unassembled WGS sequence"/>
</dbReference>
<evidence type="ECO:0000313" key="2">
    <source>
        <dbReference type="Proteomes" id="UP000011713"/>
    </source>
</evidence>
<name>M4B528_HYAAE</name>
<dbReference type="HOGENOM" id="CLU_2836709_0_0_1"/>
<reference evidence="1" key="2">
    <citation type="submission" date="2015-06" db="UniProtKB">
        <authorList>
            <consortium name="EnsemblProtists"/>
        </authorList>
    </citation>
    <scope>IDENTIFICATION</scope>
    <source>
        <strain evidence="1">Emoy2</strain>
    </source>
</reference>
<sequence>MQKRAAERAIVNLGLGPLFSQVMGNISVHALCGSYQQLRLHQQDEEVSNICFGLLDQQWDIPANMR</sequence>
<proteinExistence type="predicted"/>
<reference evidence="2" key="1">
    <citation type="journal article" date="2010" name="Science">
        <title>Signatures of adaptation to obligate biotrophy in the Hyaloperonospora arabidopsidis genome.</title>
        <authorList>
            <person name="Baxter L."/>
            <person name="Tripathy S."/>
            <person name="Ishaque N."/>
            <person name="Boot N."/>
            <person name="Cabral A."/>
            <person name="Kemen E."/>
            <person name="Thines M."/>
            <person name="Ah-Fong A."/>
            <person name="Anderson R."/>
            <person name="Badejoko W."/>
            <person name="Bittner-Eddy P."/>
            <person name="Boore J.L."/>
            <person name="Chibucos M.C."/>
            <person name="Coates M."/>
            <person name="Dehal P."/>
            <person name="Delehaunty K."/>
            <person name="Dong S."/>
            <person name="Downton P."/>
            <person name="Dumas B."/>
            <person name="Fabro G."/>
            <person name="Fronick C."/>
            <person name="Fuerstenberg S.I."/>
            <person name="Fulton L."/>
            <person name="Gaulin E."/>
            <person name="Govers F."/>
            <person name="Hughes L."/>
            <person name="Humphray S."/>
            <person name="Jiang R.H."/>
            <person name="Judelson H."/>
            <person name="Kamoun S."/>
            <person name="Kyung K."/>
            <person name="Meijer H."/>
            <person name="Minx P."/>
            <person name="Morris P."/>
            <person name="Nelson J."/>
            <person name="Phuntumart V."/>
            <person name="Qutob D."/>
            <person name="Rehmany A."/>
            <person name="Rougon-Cardoso A."/>
            <person name="Ryden P."/>
            <person name="Torto-Alalibo T."/>
            <person name="Studholme D."/>
            <person name="Wang Y."/>
            <person name="Win J."/>
            <person name="Wood J."/>
            <person name="Clifton S.W."/>
            <person name="Rogers J."/>
            <person name="Van den Ackerveken G."/>
            <person name="Jones J.D."/>
            <person name="McDowell J.M."/>
            <person name="Beynon J."/>
            <person name="Tyler B.M."/>
        </authorList>
    </citation>
    <scope>NUCLEOTIDE SEQUENCE [LARGE SCALE GENOMIC DNA]</scope>
    <source>
        <strain evidence="2">Emoy2</strain>
    </source>
</reference>